<gene>
    <name evidence="2" type="ORF">IW19_14285</name>
</gene>
<organism evidence="2 3">
    <name type="scientific">Flavobacterium reichenbachii</name>
    <dbReference type="NCBI Taxonomy" id="362418"/>
    <lineage>
        <taxon>Bacteria</taxon>
        <taxon>Pseudomonadati</taxon>
        <taxon>Bacteroidota</taxon>
        <taxon>Flavobacteriia</taxon>
        <taxon>Flavobacteriales</taxon>
        <taxon>Flavobacteriaceae</taxon>
        <taxon>Flavobacterium</taxon>
    </lineage>
</organism>
<dbReference type="AlphaFoldDB" id="A0A085ZQ89"/>
<sequence length="78" mass="9512">MILKFLRINQNYVDNLYVDEKDGNLKCDEFKKKIWFLEKIQNLITFLVIVFFYKFLRGTRIGKIKYPQVKRDFEISGK</sequence>
<keyword evidence="1" id="KW-0472">Membrane</keyword>
<evidence type="ECO:0000313" key="2">
    <source>
        <dbReference type="EMBL" id="KFF06603.1"/>
    </source>
</evidence>
<reference evidence="2 3" key="1">
    <citation type="submission" date="2014-07" db="EMBL/GenBank/DDBJ databases">
        <title>Genome of Flavobacterium reichenbachii LMG 25512.</title>
        <authorList>
            <person name="Stropko S.J."/>
            <person name="Pipes S.E."/>
            <person name="Newman J.D."/>
        </authorList>
    </citation>
    <scope>NUCLEOTIDE SEQUENCE [LARGE SCALE GENOMIC DNA]</scope>
    <source>
        <strain evidence="2 3">LMG 25512</strain>
    </source>
</reference>
<feature type="transmembrane region" description="Helical" evidence="1">
    <location>
        <begin position="40"/>
        <end position="56"/>
    </location>
</feature>
<protein>
    <submittedName>
        <fullName evidence="2">Uncharacterized protein</fullName>
    </submittedName>
</protein>
<dbReference type="Proteomes" id="UP000028715">
    <property type="component" value="Unassembled WGS sequence"/>
</dbReference>
<comment type="caution">
    <text evidence="2">The sequence shown here is derived from an EMBL/GenBank/DDBJ whole genome shotgun (WGS) entry which is preliminary data.</text>
</comment>
<keyword evidence="3" id="KW-1185">Reference proteome</keyword>
<keyword evidence="1" id="KW-1133">Transmembrane helix</keyword>
<dbReference type="EMBL" id="JPRL01000001">
    <property type="protein sequence ID" value="KFF06603.1"/>
    <property type="molecule type" value="Genomic_DNA"/>
</dbReference>
<keyword evidence="1" id="KW-0812">Transmembrane</keyword>
<evidence type="ECO:0000256" key="1">
    <source>
        <dbReference type="SAM" id="Phobius"/>
    </source>
</evidence>
<accession>A0A085ZQ89</accession>
<proteinExistence type="predicted"/>
<name>A0A085ZQ89_9FLAO</name>
<evidence type="ECO:0000313" key="3">
    <source>
        <dbReference type="Proteomes" id="UP000028715"/>
    </source>
</evidence>